<evidence type="ECO:0000256" key="7">
    <source>
        <dbReference type="ARBA" id="ARBA00023177"/>
    </source>
</evidence>
<evidence type="ECO:0000256" key="8">
    <source>
        <dbReference type="SAM" id="MobiDB-lite"/>
    </source>
</evidence>
<comment type="subcellular location">
    <subcellularLocation>
        <location evidence="1">Membrane</location>
        <topology evidence="1">Multi-pass membrane protein</topology>
    </subcellularLocation>
</comment>
<feature type="transmembrane region" description="Helical" evidence="9">
    <location>
        <begin position="180"/>
        <end position="201"/>
    </location>
</feature>
<proteinExistence type="inferred from homology"/>
<feature type="transmembrane region" description="Helical" evidence="9">
    <location>
        <begin position="375"/>
        <end position="400"/>
    </location>
</feature>
<name>A0ABD2C351_VESMC</name>
<dbReference type="Proteomes" id="UP001607303">
    <property type="component" value="Unassembled WGS sequence"/>
</dbReference>
<accession>A0ABD2C351</accession>
<dbReference type="PANTHER" id="PTHR11730">
    <property type="entry name" value="AMMONIUM TRANSPORTER"/>
    <property type="match status" value="1"/>
</dbReference>
<evidence type="ECO:0000256" key="9">
    <source>
        <dbReference type="SAM" id="Phobius"/>
    </source>
</evidence>
<evidence type="ECO:0000256" key="4">
    <source>
        <dbReference type="ARBA" id="ARBA00022692"/>
    </source>
</evidence>
<dbReference type="Pfam" id="PF00909">
    <property type="entry name" value="Ammonium_transp"/>
    <property type="match status" value="1"/>
</dbReference>
<organism evidence="11 12">
    <name type="scientific">Vespula maculifrons</name>
    <name type="common">Eastern yellow jacket</name>
    <name type="synonym">Wasp</name>
    <dbReference type="NCBI Taxonomy" id="7453"/>
    <lineage>
        <taxon>Eukaryota</taxon>
        <taxon>Metazoa</taxon>
        <taxon>Ecdysozoa</taxon>
        <taxon>Arthropoda</taxon>
        <taxon>Hexapoda</taxon>
        <taxon>Insecta</taxon>
        <taxon>Pterygota</taxon>
        <taxon>Neoptera</taxon>
        <taxon>Endopterygota</taxon>
        <taxon>Hymenoptera</taxon>
        <taxon>Apocrita</taxon>
        <taxon>Aculeata</taxon>
        <taxon>Vespoidea</taxon>
        <taxon>Vespidae</taxon>
        <taxon>Vespinae</taxon>
        <taxon>Vespula</taxon>
    </lineage>
</organism>
<feature type="transmembrane region" description="Helical" evidence="9">
    <location>
        <begin position="222"/>
        <end position="241"/>
    </location>
</feature>
<keyword evidence="12" id="KW-1185">Reference proteome</keyword>
<keyword evidence="6 9" id="KW-0472">Membrane</keyword>
<evidence type="ECO:0000313" key="12">
    <source>
        <dbReference type="Proteomes" id="UP001607303"/>
    </source>
</evidence>
<feature type="transmembrane region" description="Helical" evidence="9">
    <location>
        <begin position="67"/>
        <end position="87"/>
    </location>
</feature>
<dbReference type="InterPro" id="IPR024041">
    <property type="entry name" value="NH4_transpt_AmtB-like_dom"/>
</dbReference>
<evidence type="ECO:0000259" key="10">
    <source>
        <dbReference type="Pfam" id="PF00909"/>
    </source>
</evidence>
<protein>
    <submittedName>
        <fullName evidence="11">Ammonium transporter 1</fullName>
    </submittedName>
</protein>
<feature type="transmembrane region" description="Helical" evidence="9">
    <location>
        <begin position="310"/>
        <end position="331"/>
    </location>
</feature>
<dbReference type="AlphaFoldDB" id="A0ABD2C351"/>
<sequence length="639" mass="72634">MYPNDLNLFNETFIDPLLPKINGFYSYVCLSNYANRILLTILSRIGFVLLQIGAVPKGNLNFILFKNILDICSTTVAYFTIGFLLIFDGDAYSFIYSDHYPYEDSTIKKEGFLIGWQVVMIASAICTTSMIENSHLISHFLVNVLLAGIVQPLLIRWTWMPEGWISKGRLNDVNVVYRDHAGSGIVHVVGGLSGLIAHLILSKKRRTLKANNIDRMNYFSSFLSVINYLGLFLIFVGLLSFSSSPREDNISKTINIISNNLLAACSCSFFVIIIHITFQRSIDHMTTIRCAQGLVAGPIMISAASNEYSSLMSIGLGCSGGTIIYLTSRFIFHNDLENHCNVIATHLVCGLVATVLAPVCILDKDSNIRTVLLNFSWQLISLIALVVLVTIALTPLFLILNACGLAKHNSEIFKINESATTITLEMKKDLSDRNIGYNKNEESITNNENVFSLEFSGDNRQPRNELLRLEEGQFIKENYLNGKLSIVKSEKLSDPLQSSGLHRRVRGRIHKLRHIYTLPGYGLTSSQNQFAVGDRIDMDHFNNRKYFSEMNLQNSKDNFYIYEEIQRERYLNCHVDIKENNDNDNDNDNDNGNDNDININDNYQLRRTQKFMNLREELDKQMEYNESVQRKEFLMDLIV</sequence>
<feature type="transmembrane region" description="Helical" evidence="9">
    <location>
        <begin position="111"/>
        <end position="131"/>
    </location>
</feature>
<keyword evidence="3" id="KW-0813">Transport</keyword>
<dbReference type="EMBL" id="JAYRBN010000061">
    <property type="protein sequence ID" value="KAL2739453.1"/>
    <property type="molecule type" value="Genomic_DNA"/>
</dbReference>
<feature type="domain" description="Ammonium transporter AmtB-like" evidence="10">
    <location>
        <begin position="39"/>
        <end position="403"/>
    </location>
</feature>
<comment type="similarity">
    <text evidence="2">Belongs to the ammonia transporter channel (TC 1.A.11.2) family.</text>
</comment>
<dbReference type="GO" id="GO:0016020">
    <property type="term" value="C:membrane"/>
    <property type="evidence" value="ECO:0007669"/>
    <property type="project" value="UniProtKB-SubCell"/>
</dbReference>
<dbReference type="Gene3D" id="1.10.3430.10">
    <property type="entry name" value="Ammonium transporter AmtB like domains"/>
    <property type="match status" value="1"/>
</dbReference>
<gene>
    <name evidence="11" type="ORF">V1477_010842</name>
</gene>
<evidence type="ECO:0000256" key="5">
    <source>
        <dbReference type="ARBA" id="ARBA00022989"/>
    </source>
</evidence>
<evidence type="ECO:0000256" key="2">
    <source>
        <dbReference type="ARBA" id="ARBA00005887"/>
    </source>
</evidence>
<keyword evidence="4 9" id="KW-0812">Transmembrane</keyword>
<evidence type="ECO:0000256" key="3">
    <source>
        <dbReference type="ARBA" id="ARBA00022448"/>
    </source>
</evidence>
<dbReference type="SUPFAM" id="SSF111352">
    <property type="entry name" value="Ammonium transporter"/>
    <property type="match status" value="1"/>
</dbReference>
<feature type="transmembrane region" description="Helical" evidence="9">
    <location>
        <begin position="261"/>
        <end position="278"/>
    </location>
</feature>
<feature type="region of interest" description="Disordered" evidence="8">
    <location>
        <begin position="581"/>
        <end position="600"/>
    </location>
</feature>
<evidence type="ECO:0000313" key="11">
    <source>
        <dbReference type="EMBL" id="KAL2739453.1"/>
    </source>
</evidence>
<dbReference type="GO" id="GO:0072488">
    <property type="term" value="P:ammonium transmembrane transport"/>
    <property type="evidence" value="ECO:0007669"/>
    <property type="project" value="UniProtKB-KW"/>
</dbReference>
<feature type="transmembrane region" description="Helical" evidence="9">
    <location>
        <begin position="140"/>
        <end position="160"/>
    </location>
</feature>
<reference evidence="11 12" key="1">
    <citation type="journal article" date="2024" name="Ann. Entomol. Soc. Am.">
        <title>Genomic analyses of the southern and eastern yellowjacket wasps (Hymenoptera: Vespidae) reveal evolutionary signatures of social life.</title>
        <authorList>
            <person name="Catto M.A."/>
            <person name="Caine P.B."/>
            <person name="Orr S.E."/>
            <person name="Hunt B.G."/>
            <person name="Goodisman M.A.D."/>
        </authorList>
    </citation>
    <scope>NUCLEOTIDE SEQUENCE [LARGE SCALE GENOMIC DNA]</scope>
    <source>
        <strain evidence="11">232</strain>
        <tissue evidence="11">Head and thorax</tissue>
    </source>
</reference>
<keyword evidence="7" id="KW-0924">Ammonia transport</keyword>
<evidence type="ECO:0000256" key="6">
    <source>
        <dbReference type="ARBA" id="ARBA00023136"/>
    </source>
</evidence>
<evidence type="ECO:0000256" key="1">
    <source>
        <dbReference type="ARBA" id="ARBA00004141"/>
    </source>
</evidence>
<feature type="transmembrane region" description="Helical" evidence="9">
    <location>
        <begin position="343"/>
        <end position="363"/>
    </location>
</feature>
<comment type="caution">
    <text evidence="11">The sequence shown here is derived from an EMBL/GenBank/DDBJ whole genome shotgun (WGS) entry which is preliminary data.</text>
</comment>
<feature type="transmembrane region" description="Helical" evidence="9">
    <location>
        <begin position="33"/>
        <end position="55"/>
    </location>
</feature>
<dbReference type="PANTHER" id="PTHR11730:SF6">
    <property type="entry name" value="AMMONIUM TRANSPORTER"/>
    <property type="match status" value="1"/>
</dbReference>
<keyword evidence="5 9" id="KW-1133">Transmembrane helix</keyword>
<feature type="compositionally biased region" description="Acidic residues" evidence="8">
    <location>
        <begin position="582"/>
        <end position="593"/>
    </location>
</feature>
<dbReference type="InterPro" id="IPR029020">
    <property type="entry name" value="Ammonium/urea_transptr"/>
</dbReference>